<dbReference type="VEuPathDB" id="FungiDB:PHYBLDRAFT_131624"/>
<protein>
    <recommendedName>
        <fullName evidence="3 9">L-lactate dehydrogenase</fullName>
        <ecNumber evidence="3 9">1.1.1.27</ecNumber>
    </recommendedName>
</protein>
<sequence length="355" mass="39127">MSFLRNLVSTIPRFARVGPPTIQRCLRTPFAYQRSVLPSKFYHHGSPGAHSRIAVVGTGNVGASIAYALVLKDVANEILLVDANRSLAKGQRLDLDDASLFSATHVKDVTLQEAGKADVIVITAGARQKENESRADLIDRNYQVLESIISAMQPIQKDAIMLLVANPVDVLTYFAQELSGLPRNQVIGSGTYLDSSRLRGFLSEVLEVNNESIHSPVLGEHGDSQFISWNTANIAGQPILSFPRVANLDKELVREKIAGKAMDIIKLKGSTYFGIATCTASLCETIIKNRRDIRPLSVYVDRLGAVMSMPAKLGWYGVEEIYELNGDPGEEQKLVDIAQEFKKTCKKYEHPNRTE</sequence>
<dbReference type="PIRSF" id="PIRSF000102">
    <property type="entry name" value="Lac_mal_DH"/>
    <property type="match status" value="1"/>
</dbReference>
<dbReference type="Pfam" id="PF00056">
    <property type="entry name" value="Ldh_1_N"/>
    <property type="match status" value="1"/>
</dbReference>
<dbReference type="AlphaFoldDB" id="A0A162UNT2"/>
<feature type="domain" description="Lactate/malate dehydrogenase N-terminal" evidence="10">
    <location>
        <begin position="52"/>
        <end position="188"/>
    </location>
</feature>
<dbReference type="FunCoup" id="A0A162UNT2">
    <property type="interactions" value="120"/>
</dbReference>
<evidence type="ECO:0000256" key="5">
    <source>
        <dbReference type="ARBA" id="ARBA00023027"/>
    </source>
</evidence>
<dbReference type="InterPro" id="IPR015955">
    <property type="entry name" value="Lactate_DH/Glyco_Ohase_4_C"/>
</dbReference>
<gene>
    <name evidence="12" type="ORF">PHYBLDRAFT_131624</name>
</gene>
<keyword evidence="4 9" id="KW-0560">Oxidoreductase</keyword>
<evidence type="ECO:0000256" key="1">
    <source>
        <dbReference type="ARBA" id="ARBA00004843"/>
    </source>
</evidence>
<dbReference type="InParanoid" id="A0A162UNT2"/>
<dbReference type="PRINTS" id="PR00086">
    <property type="entry name" value="LLDHDRGNASE"/>
</dbReference>
<dbReference type="Pfam" id="PF02866">
    <property type="entry name" value="Ldh_1_C"/>
    <property type="match status" value="1"/>
</dbReference>
<dbReference type="Gene3D" id="3.40.50.720">
    <property type="entry name" value="NAD(P)-binding Rossmann-like Domain"/>
    <property type="match status" value="1"/>
</dbReference>
<evidence type="ECO:0000256" key="2">
    <source>
        <dbReference type="ARBA" id="ARBA00006054"/>
    </source>
</evidence>
<feature type="binding site" evidence="8">
    <location>
        <position position="82"/>
    </location>
    <ligand>
        <name>NAD(+)</name>
        <dbReference type="ChEBI" id="CHEBI:57540"/>
    </ligand>
</feature>
<dbReference type="PROSITE" id="PS00064">
    <property type="entry name" value="L_LDH"/>
    <property type="match status" value="1"/>
</dbReference>
<evidence type="ECO:0000256" key="7">
    <source>
        <dbReference type="PIRSR" id="PIRSR000102-1"/>
    </source>
</evidence>
<keyword evidence="5 8" id="KW-0520">NAD</keyword>
<feature type="binding site" evidence="8">
    <location>
        <begin position="164"/>
        <end position="166"/>
    </location>
    <ligand>
        <name>NAD(+)</name>
        <dbReference type="ChEBI" id="CHEBI:57540"/>
    </ligand>
</feature>
<keyword evidence="13" id="KW-1185">Reference proteome</keyword>
<name>A0A162UNT2_PHYB8</name>
<dbReference type="PANTHER" id="PTHR43128">
    <property type="entry name" value="L-2-HYDROXYCARBOXYLATE DEHYDROGENASE (NAD(P)(+))"/>
    <property type="match status" value="1"/>
</dbReference>
<evidence type="ECO:0000259" key="11">
    <source>
        <dbReference type="Pfam" id="PF02866"/>
    </source>
</evidence>
<proteinExistence type="inferred from homology"/>
<feature type="active site" description="Proton acceptor" evidence="7">
    <location>
        <position position="221"/>
    </location>
</feature>
<dbReference type="InterPro" id="IPR001236">
    <property type="entry name" value="Lactate/malate_DH_N"/>
</dbReference>
<dbReference type="InterPro" id="IPR036291">
    <property type="entry name" value="NAD(P)-bd_dom_sf"/>
</dbReference>
<evidence type="ECO:0000256" key="8">
    <source>
        <dbReference type="PIRSR" id="PIRSR000102-3"/>
    </source>
</evidence>
<comment type="pathway">
    <text evidence="1 9">Fermentation; pyruvate fermentation to lactate; (S)-lactate from pyruvate: step 1/1.</text>
</comment>
<dbReference type="InterPro" id="IPR022383">
    <property type="entry name" value="Lactate/malate_DH_C"/>
</dbReference>
<dbReference type="GeneID" id="28990335"/>
<dbReference type="UniPathway" id="UPA00554">
    <property type="reaction ID" value="UER00611"/>
</dbReference>
<dbReference type="RefSeq" id="XP_018294703.1">
    <property type="nucleotide sequence ID" value="XM_018429429.1"/>
</dbReference>
<dbReference type="GO" id="GO:0004459">
    <property type="term" value="F:L-lactate dehydrogenase (NAD+) activity"/>
    <property type="evidence" value="ECO:0007669"/>
    <property type="project" value="UniProtKB-EC"/>
</dbReference>
<evidence type="ECO:0000259" key="10">
    <source>
        <dbReference type="Pfam" id="PF00056"/>
    </source>
</evidence>
<dbReference type="SUPFAM" id="SSF56327">
    <property type="entry name" value="LDH C-terminal domain-like"/>
    <property type="match status" value="1"/>
</dbReference>
<dbReference type="SUPFAM" id="SSF51735">
    <property type="entry name" value="NAD(P)-binding Rossmann-fold domains"/>
    <property type="match status" value="1"/>
</dbReference>
<feature type="domain" description="Lactate/malate dehydrogenase C-terminal" evidence="11">
    <location>
        <begin position="191"/>
        <end position="349"/>
    </location>
</feature>
<dbReference type="EMBL" id="KV440975">
    <property type="protein sequence ID" value="OAD76663.1"/>
    <property type="molecule type" value="Genomic_DNA"/>
</dbReference>
<feature type="binding site" evidence="8">
    <location>
        <begin position="57"/>
        <end position="62"/>
    </location>
    <ligand>
        <name>NAD(+)</name>
        <dbReference type="ChEBI" id="CHEBI:57540"/>
    </ligand>
</feature>
<dbReference type="InterPro" id="IPR018177">
    <property type="entry name" value="L-lactate_DH_AS"/>
</dbReference>
<evidence type="ECO:0000256" key="4">
    <source>
        <dbReference type="ARBA" id="ARBA00023002"/>
    </source>
</evidence>
<dbReference type="STRING" id="763407.A0A162UNT2"/>
<dbReference type="NCBIfam" id="TIGR01771">
    <property type="entry name" value="L-LDH-NAD"/>
    <property type="match status" value="1"/>
</dbReference>
<comment type="catalytic activity">
    <reaction evidence="6 9">
        <text>(S)-lactate + NAD(+) = pyruvate + NADH + H(+)</text>
        <dbReference type="Rhea" id="RHEA:23444"/>
        <dbReference type="ChEBI" id="CHEBI:15361"/>
        <dbReference type="ChEBI" id="CHEBI:15378"/>
        <dbReference type="ChEBI" id="CHEBI:16651"/>
        <dbReference type="ChEBI" id="CHEBI:57540"/>
        <dbReference type="ChEBI" id="CHEBI:57945"/>
        <dbReference type="EC" id="1.1.1.27"/>
    </reaction>
</comment>
<dbReference type="InterPro" id="IPR001557">
    <property type="entry name" value="L-lactate/malate_DH"/>
</dbReference>
<dbReference type="GO" id="GO:0005737">
    <property type="term" value="C:cytoplasm"/>
    <property type="evidence" value="ECO:0007669"/>
    <property type="project" value="InterPro"/>
</dbReference>
<evidence type="ECO:0000256" key="9">
    <source>
        <dbReference type="RuleBase" id="RU000496"/>
    </source>
</evidence>
<organism evidence="12 13">
    <name type="scientific">Phycomyces blakesleeanus (strain ATCC 8743b / DSM 1359 / FGSC 10004 / NBRC 33097 / NRRL 1555)</name>
    <dbReference type="NCBI Taxonomy" id="763407"/>
    <lineage>
        <taxon>Eukaryota</taxon>
        <taxon>Fungi</taxon>
        <taxon>Fungi incertae sedis</taxon>
        <taxon>Mucoromycota</taxon>
        <taxon>Mucoromycotina</taxon>
        <taxon>Mucoromycetes</taxon>
        <taxon>Mucorales</taxon>
        <taxon>Phycomycetaceae</taxon>
        <taxon>Phycomyces</taxon>
    </lineage>
</organism>
<dbReference type="CDD" id="cd00300">
    <property type="entry name" value="LDH_like"/>
    <property type="match status" value="1"/>
</dbReference>
<comment type="similarity">
    <text evidence="2">Belongs to the LDH/MDH superfamily. LDH family.</text>
</comment>
<dbReference type="GO" id="GO:0006089">
    <property type="term" value="P:lactate metabolic process"/>
    <property type="evidence" value="ECO:0007669"/>
    <property type="project" value="TreeGrafter"/>
</dbReference>
<dbReference type="PANTHER" id="PTHR43128:SF16">
    <property type="entry name" value="L-LACTATE DEHYDROGENASE"/>
    <property type="match status" value="1"/>
</dbReference>
<evidence type="ECO:0000256" key="6">
    <source>
        <dbReference type="ARBA" id="ARBA00049258"/>
    </source>
</evidence>
<evidence type="ECO:0000313" key="13">
    <source>
        <dbReference type="Proteomes" id="UP000077315"/>
    </source>
</evidence>
<dbReference type="OrthoDB" id="6270329at2759"/>
<feature type="binding site" evidence="8">
    <location>
        <position position="141"/>
    </location>
    <ligand>
        <name>NAD(+)</name>
        <dbReference type="ChEBI" id="CHEBI:57540"/>
    </ligand>
</feature>
<dbReference type="Proteomes" id="UP000077315">
    <property type="component" value="Unassembled WGS sequence"/>
</dbReference>
<dbReference type="EC" id="1.1.1.27" evidence="3 9"/>
<evidence type="ECO:0000256" key="3">
    <source>
        <dbReference type="ARBA" id="ARBA00012967"/>
    </source>
</evidence>
<dbReference type="InterPro" id="IPR011304">
    <property type="entry name" value="L-lactate_DH"/>
</dbReference>
<evidence type="ECO:0000313" key="12">
    <source>
        <dbReference type="EMBL" id="OAD76663.1"/>
    </source>
</evidence>
<reference evidence="13" key="1">
    <citation type="submission" date="2015-06" db="EMBL/GenBank/DDBJ databases">
        <title>Expansion of signal transduction pathways in fungi by whole-genome duplication.</title>
        <authorList>
            <consortium name="DOE Joint Genome Institute"/>
            <person name="Corrochano L.M."/>
            <person name="Kuo A."/>
            <person name="Marcet-Houben M."/>
            <person name="Polaino S."/>
            <person name="Salamov A."/>
            <person name="Villalobos J.M."/>
            <person name="Alvarez M.I."/>
            <person name="Avalos J."/>
            <person name="Benito E.P."/>
            <person name="Benoit I."/>
            <person name="Burger G."/>
            <person name="Camino L.P."/>
            <person name="Canovas D."/>
            <person name="Cerda-Olmedo E."/>
            <person name="Cheng J.-F."/>
            <person name="Dominguez A."/>
            <person name="Elias M."/>
            <person name="Eslava A.P."/>
            <person name="Glaser F."/>
            <person name="Grimwood J."/>
            <person name="Gutierrez G."/>
            <person name="Heitman J."/>
            <person name="Henrissat B."/>
            <person name="Iturriaga E.A."/>
            <person name="Lang B.F."/>
            <person name="Lavin J.L."/>
            <person name="Lee S."/>
            <person name="Li W."/>
            <person name="Lindquist E."/>
            <person name="Lopez-Garcia S."/>
            <person name="Luque E.M."/>
            <person name="Marcos A.T."/>
            <person name="Martin J."/>
            <person name="McCluskey K."/>
            <person name="Medina H.R."/>
            <person name="Miralles-Duran A."/>
            <person name="Miyazaki A."/>
            <person name="Munoz-Torres E."/>
            <person name="Oguiza J.A."/>
            <person name="Ohm R."/>
            <person name="Olmedo M."/>
            <person name="Orejas M."/>
            <person name="Ortiz-Castellanos L."/>
            <person name="Pisabarro A.G."/>
            <person name="Rodriguez-Romero J."/>
            <person name="Ruiz-Herrera J."/>
            <person name="Ruiz-Vazquez R."/>
            <person name="Sanz C."/>
            <person name="Schackwitz W."/>
            <person name="Schmutz J."/>
            <person name="Shahriari M."/>
            <person name="Shelest E."/>
            <person name="Silva-Franco F."/>
            <person name="Soanes D."/>
            <person name="Syed K."/>
            <person name="Tagua V.G."/>
            <person name="Talbot N.J."/>
            <person name="Thon M."/>
            <person name="De vries R.P."/>
            <person name="Wiebenga A."/>
            <person name="Yadav J.S."/>
            <person name="Braun E.L."/>
            <person name="Baker S."/>
            <person name="Garre V."/>
            <person name="Horwitz B."/>
            <person name="Torres-Martinez S."/>
            <person name="Idnurm A."/>
            <person name="Herrera-Estrella A."/>
            <person name="Gabaldon T."/>
            <person name="Grigoriev I.V."/>
        </authorList>
    </citation>
    <scope>NUCLEOTIDE SEQUENCE [LARGE SCALE GENOMIC DNA]</scope>
    <source>
        <strain evidence="13">NRRL 1555(-)</strain>
    </source>
</reference>
<accession>A0A162UNT2</accession>
<dbReference type="Gene3D" id="3.90.110.10">
    <property type="entry name" value="Lactate dehydrogenase/glycoside hydrolase, family 4, C-terminal"/>
    <property type="match status" value="1"/>
</dbReference>